<feature type="transmembrane region" description="Helical" evidence="7">
    <location>
        <begin position="262"/>
        <end position="282"/>
    </location>
</feature>
<sequence length="500" mass="51609">MSDKSRGVVWALLAASLPMFMGSLDNLVVTTALSTIADDFSTSESQLQWVVNGYTLPFAGALLAGAVLGDRIGRRRVFLWGIVIFTVSSALCAMSTSVGWLVAGRVVQGAGAGLILPVSLTLAVAAVRREQRNLAVGVWGAVNGIGIAIGPLAGGLVISGLDWHWIFWLNVPIGLLAVPLVLWAIDESHGEEQELNVASLVTVVGAVVVAVWGIVHAADNGWGPASVYLAAAVLLFVAFGVRESRSPRPLIPPRMYRQPAFMVSNVVAFAMYFGVFGSIFFLAQFLQGPLGSSPLEAGVRTLPWTAAPMVVVPITTALVDRFGGGVLQAIGMFLQAAALGWIALIASPDLTYGRMLPAMILAGVGMGMVFAANPATVIGSVRDSDHNKASGVNNTVREFGGALGVAVLTTVFVHATTDFAEAGRGDAAEAFVAGLEPALWWGVVVVTIGGVLGLLIRRPAAEFADAPAAPAAPVAVSGVESSPVPGVVPVRGAAPGGVRP</sequence>
<evidence type="ECO:0000256" key="3">
    <source>
        <dbReference type="ARBA" id="ARBA00022475"/>
    </source>
</evidence>
<organism evidence="9 10">
    <name type="scientific">Kineosporia succinea</name>
    <dbReference type="NCBI Taxonomy" id="84632"/>
    <lineage>
        <taxon>Bacteria</taxon>
        <taxon>Bacillati</taxon>
        <taxon>Actinomycetota</taxon>
        <taxon>Actinomycetes</taxon>
        <taxon>Kineosporiales</taxon>
        <taxon>Kineosporiaceae</taxon>
        <taxon>Kineosporia</taxon>
    </lineage>
</organism>
<feature type="transmembrane region" description="Helical" evidence="7">
    <location>
        <begin position="326"/>
        <end position="346"/>
    </location>
</feature>
<dbReference type="PROSITE" id="PS50850">
    <property type="entry name" value="MFS"/>
    <property type="match status" value="1"/>
</dbReference>
<feature type="transmembrane region" description="Helical" evidence="7">
    <location>
        <begin position="77"/>
        <end position="103"/>
    </location>
</feature>
<proteinExistence type="predicted"/>
<feature type="domain" description="Major facilitator superfamily (MFS) profile" evidence="8">
    <location>
        <begin position="11"/>
        <end position="461"/>
    </location>
</feature>
<keyword evidence="6 7" id="KW-0472">Membrane</keyword>
<feature type="transmembrane region" description="Helical" evidence="7">
    <location>
        <begin position="165"/>
        <end position="185"/>
    </location>
</feature>
<dbReference type="PRINTS" id="PR01036">
    <property type="entry name" value="TCRTETB"/>
</dbReference>
<keyword evidence="5 7" id="KW-1133">Transmembrane helix</keyword>
<evidence type="ECO:0000313" key="10">
    <source>
        <dbReference type="Proteomes" id="UP001235712"/>
    </source>
</evidence>
<evidence type="ECO:0000259" key="8">
    <source>
        <dbReference type="PROSITE" id="PS50850"/>
    </source>
</evidence>
<reference evidence="9 10" key="1">
    <citation type="submission" date="2023-07" db="EMBL/GenBank/DDBJ databases">
        <title>Sequencing the genomes of 1000 actinobacteria strains.</title>
        <authorList>
            <person name="Klenk H.-P."/>
        </authorList>
    </citation>
    <scope>NUCLEOTIDE SEQUENCE [LARGE SCALE GENOMIC DNA]</scope>
    <source>
        <strain evidence="9 10">DSM 44388</strain>
    </source>
</reference>
<protein>
    <submittedName>
        <fullName evidence="9">EmrB/QacA subfamily drug resistance transporter</fullName>
    </submittedName>
</protein>
<evidence type="ECO:0000256" key="5">
    <source>
        <dbReference type="ARBA" id="ARBA00022989"/>
    </source>
</evidence>
<dbReference type="CDD" id="cd17321">
    <property type="entry name" value="MFS_MMR_MDR_like"/>
    <property type="match status" value="1"/>
</dbReference>
<accession>A0ABT9P6V3</accession>
<evidence type="ECO:0000256" key="1">
    <source>
        <dbReference type="ARBA" id="ARBA00004651"/>
    </source>
</evidence>
<feature type="transmembrane region" description="Helical" evidence="7">
    <location>
        <begin position="47"/>
        <end position="68"/>
    </location>
</feature>
<dbReference type="PANTHER" id="PTHR42718:SF42">
    <property type="entry name" value="EXPORT PROTEIN"/>
    <property type="match status" value="1"/>
</dbReference>
<comment type="subcellular location">
    <subcellularLocation>
        <location evidence="1">Cell membrane</location>
        <topology evidence="1">Multi-pass membrane protein</topology>
    </subcellularLocation>
</comment>
<evidence type="ECO:0000256" key="2">
    <source>
        <dbReference type="ARBA" id="ARBA00022448"/>
    </source>
</evidence>
<dbReference type="RefSeq" id="WP_307245591.1">
    <property type="nucleotide sequence ID" value="NZ_JAUSQZ010000001.1"/>
</dbReference>
<feature type="transmembrane region" description="Helical" evidence="7">
    <location>
        <begin position="399"/>
        <end position="417"/>
    </location>
</feature>
<dbReference type="Gene3D" id="1.20.1720.10">
    <property type="entry name" value="Multidrug resistance protein D"/>
    <property type="match status" value="1"/>
</dbReference>
<evidence type="ECO:0000313" key="9">
    <source>
        <dbReference type="EMBL" id="MDP9828423.1"/>
    </source>
</evidence>
<feature type="transmembrane region" description="Helical" evidence="7">
    <location>
        <begin position="109"/>
        <end position="127"/>
    </location>
</feature>
<evidence type="ECO:0000256" key="6">
    <source>
        <dbReference type="ARBA" id="ARBA00023136"/>
    </source>
</evidence>
<dbReference type="Proteomes" id="UP001235712">
    <property type="component" value="Unassembled WGS sequence"/>
</dbReference>
<keyword evidence="3" id="KW-1003">Cell membrane</keyword>
<dbReference type="InterPro" id="IPR004638">
    <property type="entry name" value="EmrB-like"/>
</dbReference>
<dbReference type="EMBL" id="JAUSQZ010000001">
    <property type="protein sequence ID" value="MDP9828423.1"/>
    <property type="molecule type" value="Genomic_DNA"/>
</dbReference>
<feature type="transmembrane region" description="Helical" evidence="7">
    <location>
        <begin position="358"/>
        <end position="378"/>
    </location>
</feature>
<feature type="transmembrane region" description="Helical" evidence="7">
    <location>
        <begin position="302"/>
        <end position="319"/>
    </location>
</feature>
<evidence type="ECO:0000256" key="4">
    <source>
        <dbReference type="ARBA" id="ARBA00022692"/>
    </source>
</evidence>
<dbReference type="SUPFAM" id="SSF103473">
    <property type="entry name" value="MFS general substrate transporter"/>
    <property type="match status" value="1"/>
</dbReference>
<evidence type="ECO:0000256" key="7">
    <source>
        <dbReference type="SAM" id="Phobius"/>
    </source>
</evidence>
<dbReference type="NCBIfam" id="TIGR00711">
    <property type="entry name" value="efflux_EmrB"/>
    <property type="match status" value="1"/>
</dbReference>
<keyword evidence="10" id="KW-1185">Reference proteome</keyword>
<dbReference type="Pfam" id="PF07690">
    <property type="entry name" value="MFS_1"/>
    <property type="match status" value="1"/>
</dbReference>
<feature type="transmembrane region" description="Helical" evidence="7">
    <location>
        <begin position="437"/>
        <end position="456"/>
    </location>
</feature>
<name>A0ABT9P6V3_9ACTN</name>
<keyword evidence="2" id="KW-0813">Transport</keyword>
<gene>
    <name evidence="9" type="ORF">J2S57_004172</name>
</gene>
<keyword evidence="4 7" id="KW-0812">Transmembrane</keyword>
<dbReference type="InterPro" id="IPR020846">
    <property type="entry name" value="MFS_dom"/>
</dbReference>
<dbReference type="InterPro" id="IPR011701">
    <property type="entry name" value="MFS"/>
</dbReference>
<dbReference type="Gene3D" id="1.20.1250.20">
    <property type="entry name" value="MFS general substrate transporter like domains"/>
    <property type="match status" value="1"/>
</dbReference>
<feature type="transmembrane region" description="Helical" evidence="7">
    <location>
        <begin position="134"/>
        <end position="159"/>
    </location>
</feature>
<dbReference type="InterPro" id="IPR036259">
    <property type="entry name" value="MFS_trans_sf"/>
</dbReference>
<comment type="caution">
    <text evidence="9">The sequence shown here is derived from an EMBL/GenBank/DDBJ whole genome shotgun (WGS) entry which is preliminary data.</text>
</comment>
<dbReference type="PANTHER" id="PTHR42718">
    <property type="entry name" value="MAJOR FACILITATOR SUPERFAMILY MULTIDRUG TRANSPORTER MFSC"/>
    <property type="match status" value="1"/>
</dbReference>
<feature type="transmembrane region" description="Helical" evidence="7">
    <location>
        <begin position="197"/>
        <end position="215"/>
    </location>
</feature>
<feature type="transmembrane region" description="Helical" evidence="7">
    <location>
        <begin position="221"/>
        <end position="241"/>
    </location>
</feature>